<dbReference type="Gene3D" id="3.40.50.150">
    <property type="entry name" value="Vaccinia Virus protein VP39"/>
    <property type="match status" value="1"/>
</dbReference>
<evidence type="ECO:0008006" key="3">
    <source>
        <dbReference type="Google" id="ProtNLM"/>
    </source>
</evidence>
<proteinExistence type="predicted"/>
<evidence type="ECO:0000313" key="1">
    <source>
        <dbReference type="EMBL" id="KAJ5197944.1"/>
    </source>
</evidence>
<dbReference type="EMBL" id="JAPQKR010000014">
    <property type="protein sequence ID" value="KAJ5197944.1"/>
    <property type="molecule type" value="Genomic_DNA"/>
</dbReference>
<comment type="caution">
    <text evidence="1">The sequence shown here is derived from an EMBL/GenBank/DDBJ whole genome shotgun (WGS) entry which is preliminary data.</text>
</comment>
<dbReference type="InterPro" id="IPR029063">
    <property type="entry name" value="SAM-dependent_MTases_sf"/>
</dbReference>
<reference evidence="1" key="2">
    <citation type="journal article" date="2023" name="IMA Fungus">
        <title>Comparative genomic study of the Penicillium genus elucidates a diverse pangenome and 15 lateral gene transfer events.</title>
        <authorList>
            <person name="Petersen C."/>
            <person name="Sorensen T."/>
            <person name="Nielsen M.R."/>
            <person name="Sondergaard T.E."/>
            <person name="Sorensen J.L."/>
            <person name="Fitzpatrick D.A."/>
            <person name="Frisvad J.C."/>
            <person name="Nielsen K.L."/>
        </authorList>
    </citation>
    <scope>NUCLEOTIDE SEQUENCE</scope>
    <source>
        <strain evidence="1">IBT 15544</strain>
    </source>
</reference>
<keyword evidence="2" id="KW-1185">Reference proteome</keyword>
<gene>
    <name evidence="1" type="ORF">N7498_007061</name>
</gene>
<reference evidence="1" key="1">
    <citation type="submission" date="2022-12" db="EMBL/GenBank/DDBJ databases">
        <authorList>
            <person name="Petersen C."/>
        </authorList>
    </citation>
    <scope>NUCLEOTIDE SEQUENCE</scope>
    <source>
        <strain evidence="1">IBT 15544</strain>
    </source>
</reference>
<protein>
    <recommendedName>
        <fullName evidence="3">rRNA adenine N(6)-methyltransferase</fullName>
    </recommendedName>
</protein>
<sequence length="607" mass="68883">MSGKWQISNRFAQVSKAIKKNVYTDVGIRRVPKADIVNDQLSTDILQRLSPYLRRNTPVDILDLWPSTGLWSSKVNEFLKPRRHVLIEPGIKYYGKYLDSLVKSGRGFELLSFDPYDLNDWSDIFAKHLPEQGPSSTPDAQVLPKNDTLLVLANIPEQRNIRDHYTPGRWWSTMMQSCLDQRGVHMYGSVRILASIPGNAKCNILPRTVIDRRRTAMLTETVSQHTFEVASTYENEQWISLREWEPLNLNRERVAERAAAHNIITPAGREIPPLESAPPSPRPGKLTQEHALRPAMDWHKSVLERIAAGENDSKRGTAAKKDGRAAIYALNLDNKQAWWRQLAANTRLEADEANRSLSRLAADPDKDAEELERADKRYAGIKATFDKILGKIHYRVVRGHDRVTDDGRIMADTGGTFDDSVFIFDRRPFEALRIDPEEQYPRVPRTFVYFEADPNPPVVQKLSLLSHEKRGELMELFDILSSVFSTRILLSLSELYEIISPKRTPNEIVKDLPVLARYATKRLKPGSGPVALEDPTLDPNDCFQENIDYDLSDTRIRRLPVSVIWDILLNYQNNAADVSPRQFSRLLGGTVTGAVAGAGSAQEFKLR</sequence>
<dbReference type="RefSeq" id="XP_058306372.1">
    <property type="nucleotide sequence ID" value="XM_058454123.1"/>
</dbReference>
<dbReference type="AlphaFoldDB" id="A0A9W9JKE1"/>
<dbReference type="Proteomes" id="UP001150904">
    <property type="component" value="Unassembled WGS sequence"/>
</dbReference>
<organism evidence="1 2">
    <name type="scientific">Penicillium cinerascens</name>
    <dbReference type="NCBI Taxonomy" id="70096"/>
    <lineage>
        <taxon>Eukaryota</taxon>
        <taxon>Fungi</taxon>
        <taxon>Dikarya</taxon>
        <taxon>Ascomycota</taxon>
        <taxon>Pezizomycotina</taxon>
        <taxon>Eurotiomycetes</taxon>
        <taxon>Eurotiomycetidae</taxon>
        <taxon>Eurotiales</taxon>
        <taxon>Aspergillaceae</taxon>
        <taxon>Penicillium</taxon>
    </lineage>
</organism>
<dbReference type="GeneID" id="83181424"/>
<accession>A0A9W9JKE1</accession>
<evidence type="ECO:0000313" key="2">
    <source>
        <dbReference type="Proteomes" id="UP001150904"/>
    </source>
</evidence>
<name>A0A9W9JKE1_9EURO</name>
<dbReference type="OrthoDB" id="16079at2759"/>